<gene>
    <name evidence="19" type="ORF">MANES_05G098100</name>
</gene>
<dbReference type="PANTHER" id="PTHR48056:SF74">
    <property type="entry name" value="PROTEIN KINASE DOMAIN-CONTAINING PROTEIN"/>
    <property type="match status" value="1"/>
</dbReference>
<dbReference type="SUPFAM" id="SSF56112">
    <property type="entry name" value="Protein kinase-like (PK-like)"/>
    <property type="match status" value="1"/>
</dbReference>
<dbReference type="Pfam" id="PF00560">
    <property type="entry name" value="LRR_1"/>
    <property type="match status" value="1"/>
</dbReference>
<dbReference type="InterPro" id="IPR001611">
    <property type="entry name" value="Leu-rich_rpt"/>
</dbReference>
<evidence type="ECO:0000256" key="15">
    <source>
        <dbReference type="ARBA" id="ARBA00048679"/>
    </source>
</evidence>
<dbReference type="FunFam" id="3.80.10.10:FF:000673">
    <property type="entry name" value="Probable LRR receptor-like serine/threonine-protein kinase At2g02780"/>
    <property type="match status" value="1"/>
</dbReference>
<dbReference type="InterPro" id="IPR001245">
    <property type="entry name" value="Ser-Thr/Tyr_kinase_cat_dom"/>
</dbReference>
<dbReference type="SUPFAM" id="SSF52058">
    <property type="entry name" value="L domain-like"/>
    <property type="match status" value="1"/>
</dbReference>
<dbReference type="EMBL" id="CM004391">
    <property type="protein sequence ID" value="OAY49973.1"/>
    <property type="molecule type" value="Genomic_DNA"/>
</dbReference>
<feature type="domain" description="Protein kinase" evidence="18">
    <location>
        <begin position="448"/>
        <end position="718"/>
    </location>
</feature>
<keyword evidence="9" id="KW-0418">Kinase</keyword>
<dbReference type="GO" id="GO:0004674">
    <property type="term" value="F:protein serine/threonine kinase activity"/>
    <property type="evidence" value="ECO:0007669"/>
    <property type="project" value="UniProtKB-KW"/>
</dbReference>
<reference evidence="19" key="1">
    <citation type="submission" date="2016-02" db="EMBL/GenBank/DDBJ databases">
        <title>WGS assembly of Manihot esculenta.</title>
        <authorList>
            <person name="Bredeson J.V."/>
            <person name="Prochnik S.E."/>
            <person name="Lyons J.B."/>
            <person name="Schmutz J."/>
            <person name="Grimwood J."/>
            <person name="Vrebalov J."/>
            <person name="Bart R.S."/>
            <person name="Amuge T."/>
            <person name="Ferguson M.E."/>
            <person name="Green R."/>
            <person name="Putnam N."/>
            <person name="Stites J."/>
            <person name="Rounsley S."/>
            <person name="Rokhsar D.S."/>
        </authorList>
    </citation>
    <scope>NUCLEOTIDE SEQUENCE [LARGE SCALE GENOMIC DNA]</scope>
    <source>
        <tissue evidence="19">Leaf</tissue>
    </source>
</reference>
<dbReference type="GO" id="GO:0004672">
    <property type="term" value="F:protein kinase activity"/>
    <property type="evidence" value="ECO:0000318"/>
    <property type="project" value="GO_Central"/>
</dbReference>
<keyword evidence="12" id="KW-0675">Receptor</keyword>
<keyword evidence="7 17" id="KW-0732">Signal</keyword>
<keyword evidence="6 16" id="KW-0812">Transmembrane</keyword>
<evidence type="ECO:0000256" key="17">
    <source>
        <dbReference type="SAM" id="SignalP"/>
    </source>
</evidence>
<dbReference type="EC" id="2.7.11.1" evidence="2"/>
<dbReference type="PROSITE" id="PS50011">
    <property type="entry name" value="PROTEIN_KINASE_DOM"/>
    <property type="match status" value="1"/>
</dbReference>
<evidence type="ECO:0000256" key="3">
    <source>
        <dbReference type="ARBA" id="ARBA00022527"/>
    </source>
</evidence>
<dbReference type="InterPro" id="IPR011009">
    <property type="entry name" value="Kinase-like_dom_sf"/>
</dbReference>
<keyword evidence="11 16" id="KW-0472">Membrane</keyword>
<dbReference type="AlphaFoldDB" id="A0A2C9VX20"/>
<dbReference type="GO" id="GO:0005886">
    <property type="term" value="C:plasma membrane"/>
    <property type="evidence" value="ECO:0000318"/>
    <property type="project" value="GO_Central"/>
</dbReference>
<name>A0A2C9VX20_MANES</name>
<evidence type="ECO:0000256" key="8">
    <source>
        <dbReference type="ARBA" id="ARBA00022737"/>
    </source>
</evidence>
<evidence type="ECO:0000256" key="1">
    <source>
        <dbReference type="ARBA" id="ARBA00004479"/>
    </source>
</evidence>
<evidence type="ECO:0000256" key="13">
    <source>
        <dbReference type="ARBA" id="ARBA00023180"/>
    </source>
</evidence>
<dbReference type="Pfam" id="PF13855">
    <property type="entry name" value="LRR_8"/>
    <property type="match status" value="1"/>
</dbReference>
<evidence type="ECO:0000256" key="2">
    <source>
        <dbReference type="ARBA" id="ARBA00012513"/>
    </source>
</evidence>
<keyword evidence="4" id="KW-0433">Leucine-rich repeat</keyword>
<evidence type="ECO:0000256" key="5">
    <source>
        <dbReference type="ARBA" id="ARBA00022679"/>
    </source>
</evidence>
<dbReference type="Gene3D" id="3.80.10.10">
    <property type="entry name" value="Ribonuclease Inhibitor"/>
    <property type="match status" value="2"/>
</dbReference>
<dbReference type="PANTHER" id="PTHR48056">
    <property type="entry name" value="LRR RECEPTOR-LIKE SERINE/THREONINE-PROTEIN KINASE-RELATED"/>
    <property type="match status" value="1"/>
</dbReference>
<evidence type="ECO:0000256" key="4">
    <source>
        <dbReference type="ARBA" id="ARBA00022614"/>
    </source>
</evidence>
<keyword evidence="5" id="KW-0808">Transferase</keyword>
<keyword evidence="8" id="KW-0677">Repeat</keyword>
<evidence type="ECO:0000256" key="7">
    <source>
        <dbReference type="ARBA" id="ARBA00022729"/>
    </source>
</evidence>
<dbReference type="Gene3D" id="3.30.200.20">
    <property type="entry name" value="Phosphorylase Kinase, domain 1"/>
    <property type="match status" value="1"/>
</dbReference>
<protein>
    <recommendedName>
        <fullName evidence="2">non-specific serine/threonine protein kinase</fullName>
        <ecNumber evidence="2">2.7.11.1</ecNumber>
    </recommendedName>
</protein>
<accession>A0A2C9VX20</accession>
<dbReference type="FunFam" id="3.80.10.10:FF:000380">
    <property type="entry name" value="Putative inactive leucine-rich repeat receptor-like protein kinase"/>
    <property type="match status" value="1"/>
</dbReference>
<evidence type="ECO:0000256" key="12">
    <source>
        <dbReference type="ARBA" id="ARBA00023170"/>
    </source>
</evidence>
<comment type="catalytic activity">
    <reaction evidence="15">
        <text>L-seryl-[protein] + ATP = O-phospho-L-seryl-[protein] + ADP + H(+)</text>
        <dbReference type="Rhea" id="RHEA:17989"/>
        <dbReference type="Rhea" id="RHEA-COMP:9863"/>
        <dbReference type="Rhea" id="RHEA-COMP:11604"/>
        <dbReference type="ChEBI" id="CHEBI:15378"/>
        <dbReference type="ChEBI" id="CHEBI:29999"/>
        <dbReference type="ChEBI" id="CHEBI:30616"/>
        <dbReference type="ChEBI" id="CHEBI:83421"/>
        <dbReference type="ChEBI" id="CHEBI:456216"/>
        <dbReference type="EC" id="2.7.11.1"/>
    </reaction>
</comment>
<dbReference type="GO" id="GO:0005524">
    <property type="term" value="F:ATP binding"/>
    <property type="evidence" value="ECO:0007669"/>
    <property type="project" value="InterPro"/>
</dbReference>
<sequence>MENLRSCLCLLFPLLVMLVPVSIGQLSPSETRILFQVQKLLEYPQVLQGWNNWTNFCYLPPSPSLKIVCSNNHVAELTVVGNKSSSSQSPKPMNSGNFAVSQQTLSNNFSIDAFFTVLTKLSNLKVLSLVSLGLWGPLPAKINRFWSLQVLNCSSNFIYGEIPQRFVSLKNLASLVLADNLLSGRVPDLKGLVLLRELNLSGNHLGPNFPSLGNNLVTVILSNNSFRSVIPSGLKNFNQLQQLDISFNKLIGQIPSALFSLPSIQYLDLAQNQFSGTLATNTSCSAKLKFLDISRNLLIGKLPSCIAFSSPNRTVISSWNCLSSRNSSNQHPFSFCNKEALAVKPPAEHEKKKSITNLGLILGIIGGVVGIAAVLGLLIVIIVRRSQETISYGGKFDGSAADKMSVRSSSVPTIDSRRVPQTMRSAAIGLPPYRVFTLEEIEDATNNFDQNNFLGEESQGQLYKGWLRDGLVVLIKCVKLKQKNLPQSLVQHMELLSKLRHLHLVSVLGHCIVTFQDHPTTASTVFVVLEHISNGSLQDHLTDWRKKDVLKWPQRMAITIGVARGIQFLHTGVAPGIFGNNLKIENVLLDESLTAKLSNYNVPLPSKVGSESPLNRIDAYNLSANAEKEDVYQLGVILVQVITGRLLTSQSELEELRIQLEKGLTEAPAKLRAMVDPSTRGSFAYESLRTTVKITINCLSADSSSRPSIEDVLWNLQYSNQVQEGWTSSGNLGTQL</sequence>
<organism evidence="19">
    <name type="scientific">Manihot esculenta</name>
    <name type="common">Cassava</name>
    <name type="synonym">Jatropha manihot</name>
    <dbReference type="NCBI Taxonomy" id="3983"/>
    <lineage>
        <taxon>Eukaryota</taxon>
        <taxon>Viridiplantae</taxon>
        <taxon>Streptophyta</taxon>
        <taxon>Embryophyta</taxon>
        <taxon>Tracheophyta</taxon>
        <taxon>Spermatophyta</taxon>
        <taxon>Magnoliopsida</taxon>
        <taxon>eudicotyledons</taxon>
        <taxon>Gunneridae</taxon>
        <taxon>Pentapetalae</taxon>
        <taxon>rosids</taxon>
        <taxon>fabids</taxon>
        <taxon>Malpighiales</taxon>
        <taxon>Euphorbiaceae</taxon>
        <taxon>Crotonoideae</taxon>
        <taxon>Manihoteae</taxon>
        <taxon>Manihot</taxon>
    </lineage>
</organism>
<dbReference type="STRING" id="3983.A0A2C9VX20"/>
<dbReference type="Pfam" id="PF07714">
    <property type="entry name" value="PK_Tyr_Ser-Thr"/>
    <property type="match status" value="1"/>
</dbReference>
<dbReference type="Gene3D" id="1.10.510.10">
    <property type="entry name" value="Transferase(Phosphotransferase) domain 1"/>
    <property type="match status" value="1"/>
</dbReference>
<dbReference type="InterPro" id="IPR032675">
    <property type="entry name" value="LRR_dom_sf"/>
</dbReference>
<evidence type="ECO:0000256" key="6">
    <source>
        <dbReference type="ARBA" id="ARBA00022692"/>
    </source>
</evidence>
<keyword evidence="3" id="KW-0723">Serine/threonine-protein kinase</keyword>
<evidence type="ECO:0000259" key="18">
    <source>
        <dbReference type="PROSITE" id="PS50011"/>
    </source>
</evidence>
<feature type="transmembrane region" description="Helical" evidence="16">
    <location>
        <begin position="358"/>
        <end position="383"/>
    </location>
</feature>
<keyword evidence="10 16" id="KW-1133">Transmembrane helix</keyword>
<comment type="catalytic activity">
    <reaction evidence="14">
        <text>L-threonyl-[protein] + ATP = O-phospho-L-threonyl-[protein] + ADP + H(+)</text>
        <dbReference type="Rhea" id="RHEA:46608"/>
        <dbReference type="Rhea" id="RHEA-COMP:11060"/>
        <dbReference type="Rhea" id="RHEA-COMP:11605"/>
        <dbReference type="ChEBI" id="CHEBI:15378"/>
        <dbReference type="ChEBI" id="CHEBI:30013"/>
        <dbReference type="ChEBI" id="CHEBI:30616"/>
        <dbReference type="ChEBI" id="CHEBI:61977"/>
        <dbReference type="ChEBI" id="CHEBI:456216"/>
        <dbReference type="EC" id="2.7.11.1"/>
    </reaction>
</comment>
<evidence type="ECO:0000256" key="11">
    <source>
        <dbReference type="ARBA" id="ARBA00023136"/>
    </source>
</evidence>
<evidence type="ECO:0000256" key="9">
    <source>
        <dbReference type="ARBA" id="ARBA00022777"/>
    </source>
</evidence>
<comment type="subcellular location">
    <subcellularLocation>
        <location evidence="1">Membrane</location>
        <topology evidence="1">Single-pass type I membrane protein</topology>
    </subcellularLocation>
</comment>
<evidence type="ECO:0000256" key="14">
    <source>
        <dbReference type="ARBA" id="ARBA00047899"/>
    </source>
</evidence>
<dbReference type="FunFam" id="1.10.510.10:FF:000431">
    <property type="entry name" value="Putative inactive leucine-rich repeat receptor-like protein kinase"/>
    <property type="match status" value="1"/>
</dbReference>
<evidence type="ECO:0000256" key="10">
    <source>
        <dbReference type="ARBA" id="ARBA00022989"/>
    </source>
</evidence>
<proteinExistence type="predicted"/>
<evidence type="ECO:0000313" key="19">
    <source>
        <dbReference type="EMBL" id="OAY49973.1"/>
    </source>
</evidence>
<feature type="chain" id="PRO_5012451897" description="non-specific serine/threonine protein kinase" evidence="17">
    <location>
        <begin position="25"/>
        <end position="736"/>
    </location>
</feature>
<evidence type="ECO:0000256" key="16">
    <source>
        <dbReference type="SAM" id="Phobius"/>
    </source>
</evidence>
<keyword evidence="13" id="KW-0325">Glycoprotein</keyword>
<dbReference type="InterPro" id="IPR000719">
    <property type="entry name" value="Prot_kinase_dom"/>
</dbReference>
<dbReference type="FunFam" id="3.30.200.20:FF:000801">
    <property type="entry name" value="Probable LRR receptor-like serine/threonine-protein kinase At2g02780"/>
    <property type="match status" value="1"/>
</dbReference>
<feature type="signal peptide" evidence="17">
    <location>
        <begin position="1"/>
        <end position="24"/>
    </location>
</feature>
<dbReference type="InterPro" id="IPR050647">
    <property type="entry name" value="Plant_LRR-RLKs"/>
</dbReference>